<dbReference type="InterPro" id="IPR036514">
    <property type="entry name" value="SGNH_hydro_sf"/>
</dbReference>
<feature type="domain" description="Ig-like" evidence="5">
    <location>
        <begin position="1512"/>
        <end position="1574"/>
    </location>
</feature>
<dbReference type="Pfam" id="PF19085">
    <property type="entry name" value="Choline_bind_2"/>
    <property type="match status" value="1"/>
</dbReference>
<evidence type="ECO:0000259" key="5">
    <source>
        <dbReference type="Pfam" id="PF07523"/>
    </source>
</evidence>
<dbReference type="Gene3D" id="2.60.40.1120">
    <property type="entry name" value="Carboxypeptidase-like, regulatory domain"/>
    <property type="match status" value="1"/>
</dbReference>
<name>A0A374P9S9_9FIRM</name>
<dbReference type="InterPro" id="IPR008969">
    <property type="entry name" value="CarboxyPept-like_regulatory"/>
</dbReference>
<evidence type="ECO:0000259" key="7">
    <source>
        <dbReference type="Pfam" id="PF13472"/>
    </source>
</evidence>
<dbReference type="SUPFAM" id="SSF51126">
    <property type="entry name" value="Pectin lyase-like"/>
    <property type="match status" value="2"/>
</dbReference>
<dbReference type="InterPro" id="IPR018337">
    <property type="entry name" value="Cell_wall/Cho-bd_repeat"/>
</dbReference>
<feature type="domain" description="SGNH hydrolase-type esterase" evidence="7">
    <location>
        <begin position="1210"/>
        <end position="1406"/>
    </location>
</feature>
<dbReference type="InterPro" id="IPR039448">
    <property type="entry name" value="Beta_helix"/>
</dbReference>
<dbReference type="Pfam" id="PF13472">
    <property type="entry name" value="Lipase_GDSL_2"/>
    <property type="match status" value="1"/>
</dbReference>
<evidence type="ECO:0000313" key="8">
    <source>
        <dbReference type="EMBL" id="MUB62776.1"/>
    </source>
</evidence>
<dbReference type="Pfam" id="PF13229">
    <property type="entry name" value="Beta_helix"/>
    <property type="match status" value="1"/>
</dbReference>
<feature type="domain" description="Ig-like" evidence="5">
    <location>
        <begin position="1609"/>
        <end position="1682"/>
    </location>
</feature>
<dbReference type="Gene3D" id="2.10.270.10">
    <property type="entry name" value="Cholin Binding"/>
    <property type="match status" value="1"/>
</dbReference>
<dbReference type="Gene3D" id="2.160.20.10">
    <property type="entry name" value="Single-stranded right-handed beta-helix, Pectin lyase-like"/>
    <property type="match status" value="2"/>
</dbReference>
<keyword evidence="4" id="KW-0812">Transmembrane</keyword>
<dbReference type="InterPro" id="IPR006626">
    <property type="entry name" value="PbH1"/>
</dbReference>
<dbReference type="SUPFAM" id="SSF52266">
    <property type="entry name" value="SGNH hydrolase"/>
    <property type="match status" value="1"/>
</dbReference>
<evidence type="ECO:0000313" key="10">
    <source>
        <dbReference type="Proteomes" id="UP000263014"/>
    </source>
</evidence>
<dbReference type="Pfam" id="PF19127">
    <property type="entry name" value="Choline_bind_3"/>
    <property type="match status" value="1"/>
</dbReference>
<dbReference type="SMART" id="SM00710">
    <property type="entry name" value="PbH1"/>
    <property type="match status" value="6"/>
</dbReference>
<keyword evidence="1" id="KW-0677">Repeat</keyword>
<accession>A0A374P9S9</accession>
<evidence type="ECO:0000256" key="1">
    <source>
        <dbReference type="ARBA" id="ARBA00022737"/>
    </source>
</evidence>
<evidence type="ECO:0000313" key="11">
    <source>
        <dbReference type="Proteomes" id="UP000434223"/>
    </source>
</evidence>
<comment type="caution">
    <text evidence="9">The sequence shown here is derived from an EMBL/GenBank/DDBJ whole genome shotgun (WGS) entry which is preliminary data.</text>
</comment>
<dbReference type="InterPro" id="IPR013830">
    <property type="entry name" value="SGNH_hydro"/>
</dbReference>
<reference evidence="8 11" key="2">
    <citation type="submission" date="2019-09" db="EMBL/GenBank/DDBJ databases">
        <title>Draft genome sequencing of Hungatella hathewayi 123Y-2.</title>
        <authorList>
            <person name="Lv Q."/>
            <person name="Li S."/>
        </authorList>
    </citation>
    <scope>NUCLEOTIDE SEQUENCE [LARGE SCALE GENOMIC DNA]</scope>
    <source>
        <strain evidence="8 11">123Y-2</strain>
    </source>
</reference>
<dbReference type="EMBL" id="WNME01000003">
    <property type="protein sequence ID" value="MUB62776.1"/>
    <property type="molecule type" value="Genomic_DNA"/>
</dbReference>
<dbReference type="InterPro" id="IPR012334">
    <property type="entry name" value="Pectin_lyas_fold"/>
</dbReference>
<dbReference type="InterPro" id="IPR022038">
    <property type="entry name" value="Ig-like_bact"/>
</dbReference>
<reference evidence="9 10" key="1">
    <citation type="submission" date="2018-08" db="EMBL/GenBank/DDBJ databases">
        <title>A genome reference for cultivated species of the human gut microbiota.</title>
        <authorList>
            <person name="Zou Y."/>
            <person name="Xue W."/>
            <person name="Luo G."/>
        </authorList>
    </citation>
    <scope>NUCLEOTIDE SEQUENCE [LARGE SCALE GENOMIC DNA]</scope>
    <source>
        <strain evidence="9 10">TM09-12</strain>
    </source>
</reference>
<dbReference type="PROSITE" id="PS51170">
    <property type="entry name" value="CW"/>
    <property type="match status" value="3"/>
</dbReference>
<feature type="repeat" description="Cell wall-binding" evidence="2">
    <location>
        <begin position="1837"/>
        <end position="1856"/>
    </location>
</feature>
<feature type="region of interest" description="Disordered" evidence="3">
    <location>
        <begin position="429"/>
        <end position="448"/>
    </location>
</feature>
<dbReference type="Proteomes" id="UP000263014">
    <property type="component" value="Unassembled WGS sequence"/>
</dbReference>
<protein>
    <submittedName>
        <fullName evidence="9">Uncharacterized protein</fullName>
    </submittedName>
</protein>
<dbReference type="Proteomes" id="UP000434223">
    <property type="component" value="Unassembled WGS sequence"/>
</dbReference>
<dbReference type="Pfam" id="PF07523">
    <property type="entry name" value="Big_3"/>
    <property type="match status" value="2"/>
</dbReference>
<dbReference type="InterPro" id="IPR011050">
    <property type="entry name" value="Pectin_lyase_fold/virulence"/>
</dbReference>
<dbReference type="Gene3D" id="1.20.1270.90">
    <property type="entry name" value="AF1782-like"/>
    <property type="match status" value="1"/>
</dbReference>
<sequence length="1938" mass="213979">MCFLFGYNGVFLRLLNIKIIKNIIKSEFSSKVTGKLHRKNRKFWIEYRHILKARWEYPQRREKKGRENSMRLKQRTWFRRTIAAVLVAGMTVATGMFTLAAPGNGGKTAGASDWKEIAAVDFSGLESLDNLKDGWVVSGGSGTAELVEAGESAEGKALKLTRSSDGAVTQLVRSALGIDKSNCSYVSIETRLKLGTEKGNKQWSIPYIKDKNGKVAYTVFVSDDANQWSQYKTHVNGTNNQAAGTAVPGTWQTVRMDINLEKNTFRVSVDGSYVLYDENARSAADSLDTIQFYADSWNRGTVYIQSVKVMGQQEHKAGTTYYVSSEGNDEAAGTSENTAWKTLGRVNREHFIPGDRILFRCGDEWENETLFPQGSGSADEKIVLGSYGEGAMPKISTNGKAADAVCLYNQEYWEICGLDISNTVEGFSQLSGDGNGDGTPPETNNADRNAADGKLLGEYRGIHIAGRDVASLKGYHLHDLLIHDVTGVVSWIGDTGLKDAGIVNNAGLDGSKRTGGILIECLKPSGNQPTQFSDIVIEDSEFINNSFCGITVKQWNGEGSQYSNNPGWANRNRAGGAPDYYDANWYPHSNIIIQDNYINQGASAYACNGIYLTSSKDSVIQRNVLEHIGTCGIELYFADNVAVQYNEISDVVKKGGGADDNAIDPDWRVTNSLIQYNYIHDAGEGFLLCGVHFNSGVIRYNLVQDCGRSYVHYSMGSGYFQIYNNIFYRSKDGNGTNNFDPWGGGSAAYFNNVFYDGKGQGFNFSGGSNFAYDNNAYYGTAPTSKDKNPILLTDDPFEGDAPSLNRKGNFKTGVLLEANGLRPRVDSPLIAAGVDRDPNGYSIDDGLKSKGSKFNFTSLDKADTNYLGDCINIGRMDYPTFEKTDAEATFDSPKTQTVADQNAPTIGMFELSLAPDAVILRGTVTDGLNPVTGAVVEVTSGDKTVEAVTNKSGVYSIVQGLAPGVATITVKCEKEDITDTITLEGGKVNQHDVTVPMADMPGSFENVLIEENFEEQTDPDNFGFSHGTKIENGKLVLTAGSMGNATTAVKTFGPEITGQRGIDMTFDYVCTKGDKQGFEFRDSYGRLLFAICAAADKNDLRPSVTGGAVDDSKAAAAEEPSWNHIDMNKDTTYTIRVHADFEEKTVSYSITEKDGKVAAQEIAIPTEASNLAKMIACNWWVGQPQYIDNFRLTAPEAALDLPLEGKTLYAFGDSIVAGHQYTKHSFADFIADQEGMILQKYAVNGATIMEAGYSGGQILSQLNSAPDEAPDYIIFDGGTNDAEYLLNKDSESLGTIVEECDPERFDTDTFAGAFEKTVYEMKKKWPDAQLVYVAVHKLGSRDESMQDKLHELELAACAKWEVAVANLYDDSELDTRKEPHKNRYTFNSLDSNGLPGTNGSGTHPNLAAIEEFYVPAVTGALRRPEVPSSDKEVLTALIEEAEKETEKTDIYSPEAIEAVKKAIEAAKKTAEKVFATQKEVDDQIKQLKKAMDELKGTETGYYTERIKVTKKPERTNYEIGDRFDPEGMEVTIYEIASSSNAARSRVLSPEEYEVESESFETAGTKTVTTVYHGVGSDGQEEAFYDSFTVEVIEALENEVYTTGIKVTRKPNKLMYETGDDFDPAGMKVVAYEVASASNASRNERTLNPDEYQIRHESFDTDGTKKVTVYYEAENKEGDNEVFTDSFTVTVTEVWEEYYTTGIEVRKKPDKTVYKTGEDFDPEGMKVVAYERRATASNAERRERVLTEDEYDLDIPSFGIQGSKTIKVVYEGVDKNGEDKTFKDTFTVKVLGRTVSSNDNDSDSSGSVYIPDDSITGTWQGGQNEPWKFKKSTGTYATNEWAKINGKWYHFDQDSNMQTGWLSDQNKWYLLNPDGAMCADTWVLVNGKWYYFNADGSMKCNEWYFYKEDWYYLGRDGDMLVSDITPDGYQVDSEGKWIK</sequence>
<evidence type="ECO:0000256" key="3">
    <source>
        <dbReference type="SAM" id="MobiDB-lite"/>
    </source>
</evidence>
<evidence type="ECO:0000313" key="9">
    <source>
        <dbReference type="EMBL" id="RGJ05970.1"/>
    </source>
</evidence>
<feature type="domain" description="Right handed beta helix" evidence="6">
    <location>
        <begin position="585"/>
        <end position="727"/>
    </location>
</feature>
<evidence type="ECO:0000256" key="2">
    <source>
        <dbReference type="PROSITE-ProRule" id="PRU00591"/>
    </source>
</evidence>
<organism evidence="9 10">
    <name type="scientific">Hungatella hathewayi</name>
    <dbReference type="NCBI Taxonomy" id="154046"/>
    <lineage>
        <taxon>Bacteria</taxon>
        <taxon>Bacillati</taxon>
        <taxon>Bacillota</taxon>
        <taxon>Clostridia</taxon>
        <taxon>Lachnospirales</taxon>
        <taxon>Lachnospiraceae</taxon>
        <taxon>Hungatella</taxon>
    </lineage>
</organism>
<feature type="repeat" description="Cell wall-binding" evidence="2">
    <location>
        <begin position="1878"/>
        <end position="1897"/>
    </location>
</feature>
<evidence type="ECO:0000259" key="6">
    <source>
        <dbReference type="Pfam" id="PF13229"/>
    </source>
</evidence>
<gene>
    <name evidence="9" type="ORF">DXD79_08125</name>
    <name evidence="8" type="ORF">GNE07_06845</name>
</gene>
<dbReference type="Gene3D" id="2.60.40.3630">
    <property type="match status" value="3"/>
</dbReference>
<feature type="repeat" description="Cell wall-binding" evidence="2">
    <location>
        <begin position="1857"/>
        <end position="1876"/>
    </location>
</feature>
<dbReference type="SUPFAM" id="SSF49464">
    <property type="entry name" value="Carboxypeptidase regulatory domain-like"/>
    <property type="match status" value="1"/>
</dbReference>
<dbReference type="OrthoDB" id="1938099at2"/>
<feature type="transmembrane region" description="Helical" evidence="4">
    <location>
        <begin position="81"/>
        <end position="101"/>
    </location>
</feature>
<dbReference type="SUPFAM" id="SSF69360">
    <property type="entry name" value="Cell wall binding repeat"/>
    <property type="match status" value="1"/>
</dbReference>
<keyword evidence="4" id="KW-1133">Transmembrane helix</keyword>
<proteinExistence type="predicted"/>
<evidence type="ECO:0000256" key="4">
    <source>
        <dbReference type="SAM" id="Phobius"/>
    </source>
</evidence>
<keyword evidence="4" id="KW-0472">Membrane</keyword>
<dbReference type="CDD" id="cd00229">
    <property type="entry name" value="SGNH_hydrolase"/>
    <property type="match status" value="1"/>
</dbReference>
<dbReference type="Gene3D" id="3.40.50.1110">
    <property type="entry name" value="SGNH hydrolase"/>
    <property type="match status" value="1"/>
</dbReference>
<dbReference type="EMBL" id="QSON01000003">
    <property type="protein sequence ID" value="RGJ05970.1"/>
    <property type="molecule type" value="Genomic_DNA"/>
</dbReference>